<dbReference type="GO" id="GO:0006508">
    <property type="term" value="P:proteolysis"/>
    <property type="evidence" value="ECO:0007669"/>
    <property type="project" value="UniProtKB-KW"/>
</dbReference>
<dbReference type="GO" id="GO:0008233">
    <property type="term" value="F:peptidase activity"/>
    <property type="evidence" value="ECO:0007669"/>
    <property type="project" value="UniProtKB-KW"/>
</dbReference>
<dbReference type="Gene3D" id="3.90.1720.30">
    <property type="entry name" value="PPPDE domains"/>
    <property type="match status" value="1"/>
</dbReference>
<dbReference type="SMART" id="SM01179">
    <property type="entry name" value="DUF862"/>
    <property type="match status" value="1"/>
</dbReference>
<dbReference type="PROSITE" id="PS51858">
    <property type="entry name" value="PPPDE"/>
    <property type="match status" value="1"/>
</dbReference>
<protein>
    <recommendedName>
        <fullName evidence="3">PPPDE domain-containing protein</fullName>
    </recommendedName>
</protein>
<dbReference type="InterPro" id="IPR008580">
    <property type="entry name" value="PPPDE_dom"/>
</dbReference>
<name>A0A382AA60_9ZZZZ</name>
<proteinExistence type="predicted"/>
<evidence type="ECO:0000259" key="3">
    <source>
        <dbReference type="PROSITE" id="PS51858"/>
    </source>
</evidence>
<evidence type="ECO:0000313" key="4">
    <source>
        <dbReference type="EMBL" id="SVA98279.1"/>
    </source>
</evidence>
<keyword evidence="1" id="KW-0645">Protease</keyword>
<dbReference type="Pfam" id="PF05903">
    <property type="entry name" value="Peptidase_C97"/>
    <property type="match status" value="1"/>
</dbReference>
<dbReference type="PANTHER" id="PTHR12378:SF7">
    <property type="entry name" value="DESUMOYLATING ISOPEPTIDASE 1"/>
    <property type="match status" value="1"/>
</dbReference>
<accession>A0A382AA60</accession>
<evidence type="ECO:0000256" key="1">
    <source>
        <dbReference type="ARBA" id="ARBA00022670"/>
    </source>
</evidence>
<dbReference type="GO" id="GO:0070646">
    <property type="term" value="P:protein modification by small protein removal"/>
    <property type="evidence" value="ECO:0007669"/>
    <property type="project" value="TreeGrafter"/>
</dbReference>
<sequence>MSSQKTTRKYKVYLYVYDLSYGAMNNLSPYILGCNVNGLWHSSIVIGYKPQPTECYFSNQTGMSGCRPGRYNKGMKPTRKIYMGLTEIKPAVFIEYIRGIEHRYRSIDYSLTRHNCNSFSNELCQFLLGKEIPDYIKNICTEVLNTPTGQEIKPVVEFCQDIADGCQNLLEMLNNN</sequence>
<keyword evidence="2" id="KW-0378">Hydrolase</keyword>
<dbReference type="AlphaFoldDB" id="A0A382AA60"/>
<organism evidence="4">
    <name type="scientific">marine metagenome</name>
    <dbReference type="NCBI Taxonomy" id="408172"/>
    <lineage>
        <taxon>unclassified sequences</taxon>
        <taxon>metagenomes</taxon>
        <taxon>ecological metagenomes</taxon>
    </lineage>
</organism>
<gene>
    <name evidence="4" type="ORF">METZ01_LOCUS151133</name>
</gene>
<dbReference type="PANTHER" id="PTHR12378">
    <property type="entry name" value="DESUMOYLATING ISOPEPTIDASE"/>
    <property type="match status" value="1"/>
</dbReference>
<evidence type="ECO:0000256" key="2">
    <source>
        <dbReference type="ARBA" id="ARBA00022801"/>
    </source>
</evidence>
<dbReference type="EMBL" id="UINC01024512">
    <property type="protein sequence ID" value="SVA98279.1"/>
    <property type="molecule type" value="Genomic_DNA"/>
</dbReference>
<dbReference type="InterPro" id="IPR042266">
    <property type="entry name" value="PPPDE_sf"/>
</dbReference>
<feature type="domain" description="PPPDE" evidence="3">
    <location>
        <begin position="10"/>
        <end position="157"/>
    </location>
</feature>
<reference evidence="4" key="1">
    <citation type="submission" date="2018-05" db="EMBL/GenBank/DDBJ databases">
        <authorList>
            <person name="Lanie J.A."/>
            <person name="Ng W.-L."/>
            <person name="Kazmierczak K.M."/>
            <person name="Andrzejewski T.M."/>
            <person name="Davidsen T.M."/>
            <person name="Wayne K.J."/>
            <person name="Tettelin H."/>
            <person name="Glass J.I."/>
            <person name="Rusch D."/>
            <person name="Podicherti R."/>
            <person name="Tsui H.-C.T."/>
            <person name="Winkler M.E."/>
        </authorList>
    </citation>
    <scope>NUCLEOTIDE SEQUENCE</scope>
</reference>